<dbReference type="Proteomes" id="UP000602532">
    <property type="component" value="Unassembled WGS sequence"/>
</dbReference>
<organism evidence="4 5">
    <name type="scientific">Microbacterium gallinarum</name>
    <dbReference type="NCBI Taxonomy" id="2762209"/>
    <lineage>
        <taxon>Bacteria</taxon>
        <taxon>Bacillati</taxon>
        <taxon>Actinomycetota</taxon>
        <taxon>Actinomycetes</taxon>
        <taxon>Micrococcales</taxon>
        <taxon>Microbacteriaceae</taxon>
        <taxon>Microbacterium</taxon>
    </lineage>
</organism>
<protein>
    <submittedName>
        <fullName evidence="4">Uncharacterized protein</fullName>
    </submittedName>
</protein>
<keyword evidence="2" id="KW-0472">Membrane</keyword>
<comment type="caution">
    <text evidence="4">The sequence shown here is derived from an EMBL/GenBank/DDBJ whole genome shotgun (WGS) entry which is preliminary data.</text>
</comment>
<name>A0ABR8X3A4_9MICO</name>
<dbReference type="EMBL" id="JACSPM010000002">
    <property type="protein sequence ID" value="MBD8023806.1"/>
    <property type="molecule type" value="Genomic_DNA"/>
</dbReference>
<keyword evidence="2" id="KW-1133">Transmembrane helix</keyword>
<sequence>MQHARRNKTFKALAAVALAASLVVAPLVTAGASAADPELVGTVGDIQEFSPEANSSKYWEKLTEHDSECYKSEGNSSHGKITNDGKTVTLYPYAPSWPGDHWELLVVKGGTYNNVIHHPVAGVAYASPLNGGGEQSAVSHWIVCKGKDSEKPPTVVTPALDWTNPSCAAAGVLTKSDNVEWVSKLNADGTTTWTAKPLAGTAFPQGATVEWTVPNLDKLSETLEECRPPQPPAEVTSKDTFEYDCDSKVVTITTTTTTTPYVWNGTAWVPGQSSDSSSTSERPMTADEKKDCPLPDTEIEYGSWVDGEWECGDTTVTQTREVTTTVYEYDAEGNPTAKSSVAIETQTRDLTNAEIGECPLVPGEIASSCVGDVPYLAYDVTLPEGYVADSENPVTITFVNPNGADYVAAGQPLSGSLLWPGASAGAPKMWPGWDYVGGGEYVPTTGNYAWTRDGVTVRFDVNPSYETVVEYPAASSLCANPPVVDPETPVVDPETPASVDPETPLAVTGGGVSPLVPMAGGALLLMGLAALAFVAYQRRSGVHSS</sequence>
<gene>
    <name evidence="4" type="ORF">H9622_09395</name>
</gene>
<reference evidence="4 5" key="1">
    <citation type="submission" date="2020-08" db="EMBL/GenBank/DDBJ databases">
        <title>A Genomic Blueprint of the Chicken Gut Microbiome.</title>
        <authorList>
            <person name="Gilroy R."/>
            <person name="Ravi A."/>
            <person name="Getino M."/>
            <person name="Pursley I."/>
            <person name="Horton D.L."/>
            <person name="Alikhan N.-F."/>
            <person name="Baker D."/>
            <person name="Gharbi K."/>
            <person name="Hall N."/>
            <person name="Watson M."/>
            <person name="Adriaenssens E.M."/>
            <person name="Foster-Nyarko E."/>
            <person name="Jarju S."/>
            <person name="Secka A."/>
            <person name="Antonio M."/>
            <person name="Oren A."/>
            <person name="Chaudhuri R."/>
            <person name="La Ragione R.M."/>
            <person name="Hildebrand F."/>
            <person name="Pallen M.J."/>
        </authorList>
    </citation>
    <scope>NUCLEOTIDE SEQUENCE [LARGE SCALE GENOMIC DNA]</scope>
    <source>
        <strain evidence="4 5">Sa1CUA4</strain>
    </source>
</reference>
<keyword evidence="5" id="KW-1185">Reference proteome</keyword>
<evidence type="ECO:0000313" key="5">
    <source>
        <dbReference type="Proteomes" id="UP000602532"/>
    </source>
</evidence>
<feature type="compositionally biased region" description="Polar residues" evidence="1">
    <location>
        <begin position="271"/>
        <end position="282"/>
    </location>
</feature>
<proteinExistence type="predicted"/>
<feature type="chain" id="PRO_5046816325" evidence="3">
    <location>
        <begin position="35"/>
        <end position="545"/>
    </location>
</feature>
<keyword evidence="3" id="KW-0732">Signal</keyword>
<keyword evidence="2" id="KW-0812">Transmembrane</keyword>
<feature type="signal peptide" evidence="3">
    <location>
        <begin position="1"/>
        <end position="34"/>
    </location>
</feature>
<accession>A0ABR8X3A4</accession>
<dbReference type="RefSeq" id="WP_191766102.1">
    <property type="nucleotide sequence ID" value="NZ_JACSPM010000002.1"/>
</dbReference>
<evidence type="ECO:0000256" key="1">
    <source>
        <dbReference type="SAM" id="MobiDB-lite"/>
    </source>
</evidence>
<feature type="region of interest" description="Disordered" evidence="1">
    <location>
        <begin position="266"/>
        <end position="296"/>
    </location>
</feature>
<feature type="transmembrane region" description="Helical" evidence="2">
    <location>
        <begin position="515"/>
        <end position="536"/>
    </location>
</feature>
<evidence type="ECO:0000256" key="3">
    <source>
        <dbReference type="SAM" id="SignalP"/>
    </source>
</evidence>
<feature type="compositionally biased region" description="Basic and acidic residues" evidence="1">
    <location>
        <begin position="284"/>
        <end position="293"/>
    </location>
</feature>
<evidence type="ECO:0000256" key="2">
    <source>
        <dbReference type="SAM" id="Phobius"/>
    </source>
</evidence>
<evidence type="ECO:0000313" key="4">
    <source>
        <dbReference type="EMBL" id="MBD8023806.1"/>
    </source>
</evidence>